<gene>
    <name evidence="1" type="ORF">NUW54_g14365</name>
</gene>
<evidence type="ECO:0000313" key="1">
    <source>
        <dbReference type="EMBL" id="KAJ2961822.1"/>
    </source>
</evidence>
<dbReference type="Proteomes" id="UP001144978">
    <property type="component" value="Unassembled WGS sequence"/>
</dbReference>
<proteinExistence type="predicted"/>
<comment type="caution">
    <text evidence="1">The sequence shown here is derived from an EMBL/GenBank/DDBJ whole genome shotgun (WGS) entry which is preliminary data.</text>
</comment>
<organism evidence="1 2">
    <name type="scientific">Trametes sanguinea</name>
    <dbReference type="NCBI Taxonomy" id="158606"/>
    <lineage>
        <taxon>Eukaryota</taxon>
        <taxon>Fungi</taxon>
        <taxon>Dikarya</taxon>
        <taxon>Basidiomycota</taxon>
        <taxon>Agaricomycotina</taxon>
        <taxon>Agaricomycetes</taxon>
        <taxon>Polyporales</taxon>
        <taxon>Polyporaceae</taxon>
        <taxon>Trametes</taxon>
    </lineage>
</organism>
<accession>A0ACC1MDT3</accession>
<name>A0ACC1MDT3_9APHY</name>
<evidence type="ECO:0000313" key="2">
    <source>
        <dbReference type="Proteomes" id="UP001144978"/>
    </source>
</evidence>
<protein>
    <submittedName>
        <fullName evidence="1">Uncharacterized protein</fullName>
    </submittedName>
</protein>
<reference evidence="1" key="1">
    <citation type="submission" date="2022-08" db="EMBL/GenBank/DDBJ databases">
        <title>Genome Sequence of Pycnoporus sanguineus.</title>
        <authorList>
            <person name="Buettner E."/>
        </authorList>
    </citation>
    <scope>NUCLEOTIDE SEQUENCE</scope>
    <source>
        <strain evidence="1">CG-C14</strain>
    </source>
</reference>
<sequence>MCINRRPGVWHATTSIWLSAQKKQNASLTAIIAILRQVPLVAPCIGLNRVALHRRLLLRNPIQPALPPVPLRTHAQARRAAFTEHASVRLHGGIRVLRALPREPLGIDDAAAPPSSGLRAISSPSCGRSSCSSCADCARRSALTAVGAAA</sequence>
<keyword evidence="2" id="KW-1185">Reference proteome</keyword>
<dbReference type="EMBL" id="JANSHE010007359">
    <property type="protein sequence ID" value="KAJ2961822.1"/>
    <property type="molecule type" value="Genomic_DNA"/>
</dbReference>